<feature type="domain" description="Bacterial Ig-like" evidence="6">
    <location>
        <begin position="225"/>
        <end position="258"/>
    </location>
</feature>
<evidence type="ECO:0000256" key="2">
    <source>
        <dbReference type="ARBA" id="ARBA00022729"/>
    </source>
</evidence>
<dbReference type="EMBL" id="DXEK01000035">
    <property type="protein sequence ID" value="HIX76383.1"/>
    <property type="molecule type" value="Genomic_DNA"/>
</dbReference>
<keyword evidence="3 5" id="KW-0378">Hydrolase</keyword>
<evidence type="ECO:0000256" key="4">
    <source>
        <dbReference type="ARBA" id="ARBA00023295"/>
    </source>
</evidence>
<dbReference type="PANTHER" id="PTHR43817">
    <property type="entry name" value="GLYCOSYL HYDROLASE"/>
    <property type="match status" value="1"/>
</dbReference>
<dbReference type="CDD" id="cd18818">
    <property type="entry name" value="GH43_GbtXyl43B-like"/>
    <property type="match status" value="1"/>
</dbReference>
<dbReference type="InterPro" id="IPR006710">
    <property type="entry name" value="Glyco_hydro_43"/>
</dbReference>
<gene>
    <name evidence="7" type="ORF">H9734_02120</name>
</gene>
<evidence type="ECO:0000256" key="3">
    <source>
        <dbReference type="ARBA" id="ARBA00022801"/>
    </source>
</evidence>
<keyword evidence="2" id="KW-0732">Signal</keyword>
<dbReference type="Pfam" id="PF04616">
    <property type="entry name" value="Glyco_hydro_43"/>
    <property type="match status" value="1"/>
</dbReference>
<dbReference type="PANTHER" id="PTHR43817:SF1">
    <property type="entry name" value="HYDROLASE, FAMILY 43, PUTATIVE (AFU_ORTHOLOGUE AFUA_3G01660)-RELATED"/>
    <property type="match status" value="1"/>
</dbReference>
<sequence length="595" mass="67818">MVYTRTVLPEEYPDGLARSVHIALSRDGWNYTPWNKNYGILFAEAKVLGNNTLCPRGVKNPWIFQNHNGEYGIAAIRVLEDGSPEHTKGADILLWHTSDFITFDKQAVFYVDAQNPVEEFRCRYCTEKSYYQLCWRDCTGRWYRTEKQMFSNESTVRGELFEKEGKKTNETNRVLGAEQGSVVNVSEETVIGAALRWSPVFHARTEVPECVKIRNPEELMDIMATAIYSDGSAAQKKVRWNLQQVDFEKKGSYTVEGELWEESFHFPLAVGYGDPVIFPWKGNWYFIGTNDNMDDVAFYVRKASTVQGLFAEGIRQQIILDKDEQKNFIQTFWAPEFHVIGGELYLLFAVSGKVWGPQCYLMKLKQDGEIINPEDWEEPVRIRKKDGRWLSDDGITLDMTYLKAGGKSYVVWSYRENIGTELDTGSMLYIAEIDEKTPWQLKSDPVLLSRPLYGWENVSGTINNEGPHGFVKNGKVYLGYSGGSANSYTYAVGLLTADEDADLLDPENWEKANTPVLSFYSVKGEYGPGHHSFYVSEQGELMIAYHAEDAVDHVIRCDGIRRIHFDVSGRPRFDQSASESLDPSLGKIKMQVEIL</sequence>
<organism evidence="7 8">
    <name type="scientific">Candidatus Fusicatenibacter merdavium</name>
    <dbReference type="NCBI Taxonomy" id="2838600"/>
    <lineage>
        <taxon>Bacteria</taxon>
        <taxon>Bacillati</taxon>
        <taxon>Bacillota</taxon>
        <taxon>Clostridia</taxon>
        <taxon>Lachnospirales</taxon>
        <taxon>Lachnospiraceae</taxon>
        <taxon>Fusicatenibacter</taxon>
    </lineage>
</organism>
<dbReference type="GO" id="GO:0005975">
    <property type="term" value="P:carbohydrate metabolic process"/>
    <property type="evidence" value="ECO:0007669"/>
    <property type="project" value="InterPro"/>
</dbReference>
<dbReference type="AlphaFoldDB" id="A0A9D1XBD9"/>
<dbReference type="Pfam" id="PF07532">
    <property type="entry name" value="Big_4"/>
    <property type="match status" value="1"/>
</dbReference>
<dbReference type="Proteomes" id="UP000886890">
    <property type="component" value="Unassembled WGS sequence"/>
</dbReference>
<keyword evidence="4 5" id="KW-0326">Glycosidase</keyword>
<evidence type="ECO:0000256" key="5">
    <source>
        <dbReference type="RuleBase" id="RU361187"/>
    </source>
</evidence>
<evidence type="ECO:0000313" key="8">
    <source>
        <dbReference type="Proteomes" id="UP000886890"/>
    </source>
</evidence>
<dbReference type="Gene3D" id="2.115.10.20">
    <property type="entry name" value="Glycosyl hydrolase domain, family 43"/>
    <property type="match status" value="1"/>
</dbReference>
<evidence type="ECO:0000313" key="7">
    <source>
        <dbReference type="EMBL" id="HIX76383.1"/>
    </source>
</evidence>
<comment type="caution">
    <text evidence="7">The sequence shown here is derived from an EMBL/GenBank/DDBJ whole genome shotgun (WGS) entry which is preliminary data.</text>
</comment>
<accession>A0A9D1XBD9</accession>
<proteinExistence type="inferred from homology"/>
<reference evidence="7" key="2">
    <citation type="submission" date="2021-04" db="EMBL/GenBank/DDBJ databases">
        <authorList>
            <person name="Gilroy R."/>
        </authorList>
    </citation>
    <scope>NUCLEOTIDE SEQUENCE</scope>
    <source>
        <strain evidence="7">CHK183-1962</strain>
    </source>
</reference>
<name>A0A9D1XBD9_9FIRM</name>
<evidence type="ECO:0000259" key="6">
    <source>
        <dbReference type="Pfam" id="PF07532"/>
    </source>
</evidence>
<comment type="similarity">
    <text evidence="1 5">Belongs to the glycosyl hydrolase 43 family.</text>
</comment>
<protein>
    <submittedName>
        <fullName evidence="7">Family 43 glycosylhydrolase</fullName>
    </submittedName>
</protein>
<dbReference type="InterPro" id="IPR011081">
    <property type="entry name" value="Big_4"/>
</dbReference>
<dbReference type="InterPro" id="IPR023296">
    <property type="entry name" value="Glyco_hydro_beta-prop_sf"/>
</dbReference>
<dbReference type="SUPFAM" id="SSF75005">
    <property type="entry name" value="Arabinanase/levansucrase/invertase"/>
    <property type="match status" value="1"/>
</dbReference>
<dbReference type="GO" id="GO:0004553">
    <property type="term" value="F:hydrolase activity, hydrolyzing O-glycosyl compounds"/>
    <property type="evidence" value="ECO:0007669"/>
    <property type="project" value="InterPro"/>
</dbReference>
<reference evidence="7" key="1">
    <citation type="journal article" date="2021" name="PeerJ">
        <title>Extensive microbial diversity within the chicken gut microbiome revealed by metagenomics and culture.</title>
        <authorList>
            <person name="Gilroy R."/>
            <person name="Ravi A."/>
            <person name="Getino M."/>
            <person name="Pursley I."/>
            <person name="Horton D.L."/>
            <person name="Alikhan N.F."/>
            <person name="Baker D."/>
            <person name="Gharbi K."/>
            <person name="Hall N."/>
            <person name="Watson M."/>
            <person name="Adriaenssens E.M."/>
            <person name="Foster-Nyarko E."/>
            <person name="Jarju S."/>
            <person name="Secka A."/>
            <person name="Antonio M."/>
            <person name="Oren A."/>
            <person name="Chaudhuri R.R."/>
            <person name="La Ragione R."/>
            <person name="Hildebrand F."/>
            <person name="Pallen M.J."/>
        </authorList>
    </citation>
    <scope>NUCLEOTIDE SEQUENCE</scope>
    <source>
        <strain evidence="7">CHK183-1962</strain>
    </source>
</reference>
<evidence type="ECO:0000256" key="1">
    <source>
        <dbReference type="ARBA" id="ARBA00009865"/>
    </source>
</evidence>